<feature type="domain" description="Calponin-homology (CH)" evidence="1">
    <location>
        <begin position="1"/>
        <end position="68"/>
    </location>
</feature>
<dbReference type="InterPro" id="IPR036872">
    <property type="entry name" value="CH_dom_sf"/>
</dbReference>
<evidence type="ECO:0000313" key="2">
    <source>
        <dbReference type="EMBL" id="TRZ07824.1"/>
    </source>
</evidence>
<comment type="caution">
    <text evidence="2">The sequence shown here is derived from an EMBL/GenBank/DDBJ whole genome shotgun (WGS) entry which is preliminary data.</text>
</comment>
<dbReference type="SUPFAM" id="SSF47576">
    <property type="entry name" value="Calponin-homology domain, CH-domain"/>
    <property type="match status" value="1"/>
</dbReference>
<dbReference type="InterPro" id="IPR001715">
    <property type="entry name" value="CH_dom"/>
</dbReference>
<dbReference type="EMBL" id="SWJQ01001614">
    <property type="protein sequence ID" value="TRZ07824.1"/>
    <property type="molecule type" value="Genomic_DNA"/>
</dbReference>
<dbReference type="Proteomes" id="UP000796761">
    <property type="component" value="Unassembled WGS sequence"/>
</dbReference>
<feature type="non-terminal residue" evidence="2">
    <location>
        <position position="68"/>
    </location>
</feature>
<evidence type="ECO:0000313" key="3">
    <source>
        <dbReference type="Proteomes" id="UP000796761"/>
    </source>
</evidence>
<dbReference type="PROSITE" id="PS50021">
    <property type="entry name" value="CH"/>
    <property type="match status" value="1"/>
</dbReference>
<protein>
    <recommendedName>
        <fullName evidence="1">Calponin-homology (CH) domain-containing protein</fullName>
    </recommendedName>
</protein>
<organism evidence="2 3">
    <name type="scientific">Zosterops borbonicus</name>
    <dbReference type="NCBI Taxonomy" id="364589"/>
    <lineage>
        <taxon>Eukaryota</taxon>
        <taxon>Metazoa</taxon>
        <taxon>Chordata</taxon>
        <taxon>Craniata</taxon>
        <taxon>Vertebrata</taxon>
        <taxon>Euteleostomi</taxon>
        <taxon>Archelosauria</taxon>
        <taxon>Archosauria</taxon>
        <taxon>Dinosauria</taxon>
        <taxon>Saurischia</taxon>
        <taxon>Theropoda</taxon>
        <taxon>Coelurosauria</taxon>
        <taxon>Aves</taxon>
        <taxon>Neognathae</taxon>
        <taxon>Neoaves</taxon>
        <taxon>Telluraves</taxon>
        <taxon>Australaves</taxon>
        <taxon>Passeriformes</taxon>
        <taxon>Sylvioidea</taxon>
        <taxon>Zosteropidae</taxon>
        <taxon>Zosterops</taxon>
    </lineage>
</organism>
<evidence type="ECO:0000259" key="1">
    <source>
        <dbReference type="PROSITE" id="PS50021"/>
    </source>
</evidence>
<dbReference type="AlphaFoldDB" id="A0A8K1FW24"/>
<accession>A0A8K1FW24</accession>
<name>A0A8K1FW24_9PASS</name>
<gene>
    <name evidence="2" type="ORF">HGM15179_019281</name>
</gene>
<dbReference type="Pfam" id="PF00307">
    <property type="entry name" value="CH"/>
    <property type="match status" value="1"/>
</dbReference>
<dbReference type="Gene3D" id="1.10.418.10">
    <property type="entry name" value="Calponin-like domain"/>
    <property type="match status" value="1"/>
</dbReference>
<sequence length="68" mass="7490">VLNSPKRIVDDPEGFLKTSLKDGTVLCKLINRLLPGSAEKYCLVPKNEADCISNIQEFLKGCALLKVE</sequence>
<dbReference type="OrthoDB" id="6019202at2759"/>
<keyword evidence="3" id="KW-1185">Reference proteome</keyword>
<feature type="non-terminal residue" evidence="2">
    <location>
        <position position="1"/>
    </location>
</feature>
<reference evidence="2" key="1">
    <citation type="submission" date="2019-04" db="EMBL/GenBank/DDBJ databases">
        <title>Genome assembly of Zosterops borbonicus 15179.</title>
        <authorList>
            <person name="Leroy T."/>
            <person name="Anselmetti Y."/>
            <person name="Tilak M.-K."/>
            <person name="Nabholz B."/>
        </authorList>
    </citation>
    <scope>NUCLEOTIDE SEQUENCE</scope>
    <source>
        <strain evidence="2">HGM_15179</strain>
        <tissue evidence="2">Muscle</tissue>
    </source>
</reference>
<proteinExistence type="predicted"/>